<keyword evidence="2" id="KW-0675">Receptor</keyword>
<keyword evidence="1" id="KW-0677">Repeat</keyword>
<accession>W2SI90</accession>
<comment type="similarity">
    <text evidence="2">Belongs to the InsP3 receptor family.</text>
</comment>
<dbReference type="STRING" id="51031.W2SI90"/>
<dbReference type="Proteomes" id="UP000053676">
    <property type="component" value="Unassembled WGS sequence"/>
</dbReference>
<keyword evidence="2" id="KW-0106">Calcium</keyword>
<dbReference type="FunFam" id="2.80.10.50:FF:000073">
    <property type="entry name" value="Inositol 1,4,5-trisphosphate receptor itr-1"/>
    <property type="match status" value="1"/>
</dbReference>
<keyword evidence="2" id="KW-0407">Ion channel</keyword>
<keyword evidence="6" id="KW-1185">Reference proteome</keyword>
<dbReference type="InterPro" id="IPR000699">
    <property type="entry name" value="RIH_dom"/>
</dbReference>
<organism evidence="5 6">
    <name type="scientific">Necator americanus</name>
    <name type="common">Human hookworm</name>
    <dbReference type="NCBI Taxonomy" id="51031"/>
    <lineage>
        <taxon>Eukaryota</taxon>
        <taxon>Metazoa</taxon>
        <taxon>Ecdysozoa</taxon>
        <taxon>Nematoda</taxon>
        <taxon>Chromadorea</taxon>
        <taxon>Rhabditida</taxon>
        <taxon>Rhabditina</taxon>
        <taxon>Rhabditomorpha</taxon>
        <taxon>Strongyloidea</taxon>
        <taxon>Ancylostomatidae</taxon>
        <taxon>Bunostominae</taxon>
        <taxon>Necator</taxon>
    </lineage>
</organism>
<dbReference type="SUPFAM" id="SSF82109">
    <property type="entry name" value="MIR domain"/>
    <property type="match status" value="2"/>
</dbReference>
<dbReference type="InterPro" id="IPR014821">
    <property type="entry name" value="Ins145_P3_rcpt"/>
</dbReference>
<reference evidence="6" key="1">
    <citation type="journal article" date="2014" name="Nat. Genet.">
        <title>Genome of the human hookworm Necator americanus.</title>
        <authorList>
            <person name="Tang Y.T."/>
            <person name="Gao X."/>
            <person name="Rosa B.A."/>
            <person name="Abubucker S."/>
            <person name="Hallsworth-Pepin K."/>
            <person name="Martin J."/>
            <person name="Tyagi R."/>
            <person name="Heizer E."/>
            <person name="Zhang X."/>
            <person name="Bhonagiri-Palsikar V."/>
            <person name="Minx P."/>
            <person name="Warren W.C."/>
            <person name="Wang Q."/>
            <person name="Zhan B."/>
            <person name="Hotez P.J."/>
            <person name="Sternberg P.W."/>
            <person name="Dougall A."/>
            <person name="Gaze S.T."/>
            <person name="Mulvenna J."/>
            <person name="Sotillo J."/>
            <person name="Ranganathan S."/>
            <person name="Rabelo E.M."/>
            <person name="Wilson R.K."/>
            <person name="Felgner P.L."/>
            <person name="Bethony J."/>
            <person name="Hawdon J.M."/>
            <person name="Gasser R.B."/>
            <person name="Loukas A."/>
            <person name="Mitreva M."/>
        </authorList>
    </citation>
    <scope>NUCLEOTIDE SEQUENCE [LARGE SCALE GENOMIC DNA]</scope>
</reference>
<dbReference type="InterPro" id="IPR015925">
    <property type="entry name" value="Ryanodine_IP3_receptor"/>
</dbReference>
<dbReference type="OMA" id="ASLMHMN"/>
<evidence type="ECO:0000256" key="1">
    <source>
        <dbReference type="ARBA" id="ARBA00022737"/>
    </source>
</evidence>
<dbReference type="GO" id="GO:0005789">
    <property type="term" value="C:endoplasmic reticulum membrane"/>
    <property type="evidence" value="ECO:0007669"/>
    <property type="project" value="UniProtKB-SubCell"/>
</dbReference>
<dbReference type="PANTHER" id="PTHR13715">
    <property type="entry name" value="RYANODINE RECEPTOR AND IP3 RECEPTOR"/>
    <property type="match status" value="1"/>
</dbReference>
<feature type="domain" description="MIR" evidence="4">
    <location>
        <begin position="135"/>
        <end position="189"/>
    </location>
</feature>
<keyword evidence="2" id="KW-0256">Endoplasmic reticulum</keyword>
<comment type="domain">
    <text evidence="2">The receptor contains a calcium channel in its C-terminal extremity. Its large N-terminal cytoplasmic region has the ligand-binding site in the N-terminus and modulatory sites in the middle portion immediately upstream of the channel region.</text>
</comment>
<dbReference type="OrthoDB" id="76898at2759"/>
<dbReference type="GO" id="GO:0005886">
    <property type="term" value="C:plasma membrane"/>
    <property type="evidence" value="ECO:0007669"/>
    <property type="project" value="TreeGrafter"/>
</dbReference>
<dbReference type="PRINTS" id="PR00779">
    <property type="entry name" value="INSP3RECEPTR"/>
</dbReference>
<dbReference type="SUPFAM" id="SSF100909">
    <property type="entry name" value="IP3 receptor type 1 binding core, domain 2"/>
    <property type="match status" value="2"/>
</dbReference>
<gene>
    <name evidence="5" type="ORF">NECAME_15800</name>
</gene>
<dbReference type="Gene3D" id="1.25.10.30">
    <property type="entry name" value="IP3 receptor type 1 binding core, RIH domain"/>
    <property type="match status" value="1"/>
</dbReference>
<keyword evidence="2" id="KW-0813">Transport</keyword>
<keyword evidence="2" id="KW-0472">Membrane</keyword>
<feature type="compositionally biased region" description="Basic and acidic residues" evidence="3">
    <location>
        <begin position="971"/>
        <end position="980"/>
    </location>
</feature>
<dbReference type="PROSITE" id="PS50919">
    <property type="entry name" value="MIR"/>
    <property type="match status" value="2"/>
</dbReference>
<dbReference type="InterPro" id="IPR016093">
    <property type="entry name" value="MIR_motif"/>
</dbReference>
<dbReference type="GO" id="GO:0030667">
    <property type="term" value="C:secretory granule membrane"/>
    <property type="evidence" value="ECO:0007669"/>
    <property type="project" value="TreeGrafter"/>
</dbReference>
<feature type="domain" description="MIR" evidence="4">
    <location>
        <begin position="263"/>
        <end position="323"/>
    </location>
</feature>
<protein>
    <recommendedName>
        <fullName evidence="2">Inositol 1,4,5-trisphosphate receptor</fullName>
    </recommendedName>
</protein>
<dbReference type="InterPro" id="IPR035910">
    <property type="entry name" value="RyR/IP3R_RIH_dom_sf"/>
</dbReference>
<evidence type="ECO:0000313" key="5">
    <source>
        <dbReference type="EMBL" id="ETN68472.1"/>
    </source>
</evidence>
<dbReference type="Pfam" id="PF01365">
    <property type="entry name" value="RYDR_ITPR"/>
    <property type="match status" value="3"/>
</dbReference>
<keyword evidence="2" id="KW-0406">Ion transport</keyword>
<dbReference type="SMART" id="SM00472">
    <property type="entry name" value="MIR"/>
    <property type="match status" value="3"/>
</dbReference>
<evidence type="ECO:0000256" key="3">
    <source>
        <dbReference type="SAM" id="MobiDB-lite"/>
    </source>
</evidence>
<comment type="function">
    <text evidence="2">Receptor for inositol 1,4,5-trisphosphate, a second messenger that mediates the release of intracellular calcium.</text>
</comment>
<dbReference type="Pfam" id="PF08709">
    <property type="entry name" value="Ins145_P3_rec"/>
    <property type="match status" value="1"/>
</dbReference>
<dbReference type="GO" id="GO:0051209">
    <property type="term" value="P:release of sequestered calcium ion into cytosol"/>
    <property type="evidence" value="ECO:0007669"/>
    <property type="project" value="UniProtKB-UniRule"/>
</dbReference>
<sequence>MQDLSMSFPFLRRTSMGVSMDSGNTSLLHFGDIISLYTEENVDLRGFLSTLGLVDDRCIVELRDGRPESPPKKFRDCLFKVCPVNRYAAQKQFWTEQKRFLSGESTFDDDMMNKLRIAAEKEKEQNELEFRKTQGNVIQYGTTVQLLHVKSDKYVTVQKNSPAKCERNAMKVYLDRAGNEGSWFIIEPAYKHYVIGDSVAAGNKISLIPYSVNNQPSAGHVKHQLHLSHCLLKDHSTAAEVNCLNECTEWQVYMFLLFNENQPDIVKSGDVVRLFHADQQTFLTLDSVPKTCPPQDVVFLRMTNRPSAADATSSRALWEVQVVQKDAYRGGAAKWREYYRFKHLATDMYLTAVPATSPVKPAANGRRASLMHMNKSRGTLERTKAEFLAPPTLYADGPESTEETSSSTYFLVPVKSDFPEADRKLLFSLDPGTMPKNKDVPTKSYVRLQHDATNTWVHATNASEKQNLYYSSKNEKGWVRVICENSRVDKETFALLPVSPNEVRDLDFANDACRALRNFIRHIKSGDPVTKELINVTIQLLIECIYFVTNTANHMMDPLQINDFSPSRDRQKLLREQEVLDQVFQLLKAPFMPRQGVTEIGPLLSSPSDLSEQRNEVFKTMFQLCYSLLRLELFSFIHIDIFQKSSDSPFIRFLDYLADLCVCRGEANKKVQELICNSVLSERHRDIFMETKLINNEVNIGWMGQQPRSLVELAETATYSTADAEFLDYYRLISMSFENCVSLQADLFRHQLDLLAQMCQEQQYLAIDPPPERKLLNISQQLPAELVLKCMSDARLPCEVRASFTRLMLHLHVVRGSPLSAIRHARLWADIPNEVKVQSYKTTSVEGYSDGGRVRVGDEFAINVLNTVENYLDSLRNSHPSGPVLQKDAASVSVNKLTHEMVTLAKALAQFGYYTFDNLLTLTENLLNIVDNSPHSAQTARTVSHGMTMIHRVTQSMIGGRSRVMNGPSKSTEKTTIEDTTKAKESRQLLVKTKLIVAEILQFVMDVRRDYRITMALSWFKQNFPCDEHGVLNQTANINERMAHELYEAIYQSSGHELHLDGGDGQLLLAILMQVMTMSDYPPLTSIALKVLFRHFTQYQELLEDLKQVQLLVSSDDVENYRQVDRDLFILKNLTEKSELWVHGDRHHSVEGKDHDKDDRTTKMDFEEHELVTPKGFGTDESLKAVVDIIDEHYPTSRKDCLRLLNQLLISEDRNLASAALQEISDRTPLIAYPLIRQILVRLKKLCYKKDRPDGMNQQLLKNMRVYEVVLEFLSIPYDKKNDTEMPRLITLSHEFLRSFCKGNKENQSRLHKFISIEKDAKEGTLKVETVEEAATLVAIFRNNRELAANVSEDLIAHIVNLIEHKSRNAVFLELLQSLVCIHEKEIETSQDKVATEICAASDEVRALYVDNASFEQLEQMMQQAPPYLDNTHPLKYHVELIVVMHRLLALCTRGKNGSTELKCASEIPMDHIVRVVTSPSCLIEVWI</sequence>
<evidence type="ECO:0000313" key="6">
    <source>
        <dbReference type="Proteomes" id="UP000053676"/>
    </source>
</evidence>
<evidence type="ECO:0000256" key="2">
    <source>
        <dbReference type="RuleBase" id="RU368044"/>
    </source>
</evidence>
<dbReference type="InterPro" id="IPR036300">
    <property type="entry name" value="MIR_dom_sf"/>
</dbReference>
<dbReference type="GO" id="GO:0005509">
    <property type="term" value="F:calcium ion binding"/>
    <property type="evidence" value="ECO:0007669"/>
    <property type="project" value="TreeGrafter"/>
</dbReference>
<dbReference type="GO" id="GO:0035091">
    <property type="term" value="F:phosphatidylinositol binding"/>
    <property type="evidence" value="ECO:0007669"/>
    <property type="project" value="TreeGrafter"/>
</dbReference>
<dbReference type="Pfam" id="PF02815">
    <property type="entry name" value="MIR"/>
    <property type="match status" value="1"/>
</dbReference>
<dbReference type="GO" id="GO:0016529">
    <property type="term" value="C:sarcoplasmic reticulum"/>
    <property type="evidence" value="ECO:0007669"/>
    <property type="project" value="TreeGrafter"/>
</dbReference>
<evidence type="ECO:0000259" key="4">
    <source>
        <dbReference type="PROSITE" id="PS50919"/>
    </source>
</evidence>
<keyword evidence="2" id="KW-0109">Calcium transport</keyword>
<dbReference type="Gene3D" id="2.80.10.50">
    <property type="match status" value="2"/>
</dbReference>
<feature type="region of interest" description="Disordered" evidence="3">
    <location>
        <begin position="961"/>
        <end position="980"/>
    </location>
</feature>
<dbReference type="PANTHER" id="PTHR13715:SF102">
    <property type="entry name" value="INOSITOL 1,4,5-TRISPHOSPHATE RECEPTOR"/>
    <property type="match status" value="1"/>
</dbReference>
<dbReference type="EMBL" id="KI669257">
    <property type="protein sequence ID" value="ETN68472.1"/>
    <property type="molecule type" value="Genomic_DNA"/>
</dbReference>
<name>W2SI90_NECAM</name>
<keyword evidence="2" id="KW-1071">Ligand-gated ion channel</keyword>
<dbReference type="InterPro" id="IPR000493">
    <property type="entry name" value="InsP3_rcpt"/>
</dbReference>
<dbReference type="GO" id="GO:0005220">
    <property type="term" value="F:inositol 1,4,5-trisphosphate-gated calcium channel activity"/>
    <property type="evidence" value="ECO:0007669"/>
    <property type="project" value="UniProtKB-UniRule"/>
</dbReference>
<dbReference type="KEGG" id="nai:NECAME_15800"/>
<keyword evidence="2" id="KW-0107">Calcium channel</keyword>
<comment type="subcellular location">
    <subcellularLocation>
        <location evidence="2">Endoplasmic reticulum membrane</location>
        <topology evidence="2">Multi-pass membrane protein</topology>
    </subcellularLocation>
</comment>
<proteinExistence type="inferred from homology"/>
<dbReference type="GO" id="GO:0070679">
    <property type="term" value="F:inositol 1,4,5 trisphosphate binding"/>
    <property type="evidence" value="ECO:0007669"/>
    <property type="project" value="UniProtKB-UniRule"/>
</dbReference>